<sequence>MGMAAGEDMKAGCAGVTAGVAEVGRAATGMRGGGSGSAAMVLDNNGEREKLTLGRTRSYRSRGF</sequence>
<organism evidence="1 2">
    <name type="scientific">Setaria italica</name>
    <name type="common">Foxtail millet</name>
    <name type="synonym">Panicum italicum</name>
    <dbReference type="NCBI Taxonomy" id="4555"/>
    <lineage>
        <taxon>Eukaryota</taxon>
        <taxon>Viridiplantae</taxon>
        <taxon>Streptophyta</taxon>
        <taxon>Embryophyta</taxon>
        <taxon>Tracheophyta</taxon>
        <taxon>Spermatophyta</taxon>
        <taxon>Magnoliopsida</taxon>
        <taxon>Liliopsida</taxon>
        <taxon>Poales</taxon>
        <taxon>Poaceae</taxon>
        <taxon>PACMAD clade</taxon>
        <taxon>Panicoideae</taxon>
        <taxon>Panicodae</taxon>
        <taxon>Paniceae</taxon>
        <taxon>Cenchrinae</taxon>
        <taxon>Setaria</taxon>
    </lineage>
</organism>
<keyword evidence="2" id="KW-1185">Reference proteome</keyword>
<dbReference type="EMBL" id="AGNK02004328">
    <property type="status" value="NOT_ANNOTATED_CDS"/>
    <property type="molecule type" value="Genomic_DNA"/>
</dbReference>
<evidence type="ECO:0000313" key="2">
    <source>
        <dbReference type="Proteomes" id="UP000004995"/>
    </source>
</evidence>
<reference evidence="2" key="1">
    <citation type="journal article" date="2012" name="Nat. Biotechnol.">
        <title>Reference genome sequence of the model plant Setaria.</title>
        <authorList>
            <person name="Bennetzen J.L."/>
            <person name="Schmutz J."/>
            <person name="Wang H."/>
            <person name="Percifield R."/>
            <person name="Hawkins J."/>
            <person name="Pontaroli A.C."/>
            <person name="Estep M."/>
            <person name="Feng L."/>
            <person name="Vaughn J.N."/>
            <person name="Grimwood J."/>
            <person name="Jenkins J."/>
            <person name="Barry K."/>
            <person name="Lindquist E."/>
            <person name="Hellsten U."/>
            <person name="Deshpande S."/>
            <person name="Wang X."/>
            <person name="Wu X."/>
            <person name="Mitros T."/>
            <person name="Triplett J."/>
            <person name="Yang X."/>
            <person name="Ye C.Y."/>
            <person name="Mauro-Herrera M."/>
            <person name="Wang L."/>
            <person name="Li P."/>
            <person name="Sharma M."/>
            <person name="Sharma R."/>
            <person name="Ronald P.C."/>
            <person name="Panaud O."/>
            <person name="Kellogg E.A."/>
            <person name="Brutnell T.P."/>
            <person name="Doust A.N."/>
            <person name="Tuskan G.A."/>
            <person name="Rokhsar D."/>
            <person name="Devos K.M."/>
        </authorList>
    </citation>
    <scope>NUCLEOTIDE SEQUENCE [LARGE SCALE GENOMIC DNA]</scope>
    <source>
        <strain evidence="2">cv. Yugu1</strain>
    </source>
</reference>
<dbReference type="AlphaFoldDB" id="K3YFH1"/>
<dbReference type="EnsemblPlants" id="KQK97135">
    <property type="protein sequence ID" value="KQK97135"/>
    <property type="gene ID" value="SETIT_012989mg"/>
</dbReference>
<evidence type="ECO:0000313" key="1">
    <source>
        <dbReference type="EnsemblPlants" id="KQK97135"/>
    </source>
</evidence>
<reference evidence="1" key="2">
    <citation type="submission" date="2018-08" db="UniProtKB">
        <authorList>
            <consortium name="EnsemblPlants"/>
        </authorList>
    </citation>
    <scope>IDENTIFICATION</scope>
    <source>
        <strain evidence="1">Yugu1</strain>
    </source>
</reference>
<proteinExistence type="predicted"/>
<accession>K3YFH1</accession>
<dbReference type="InParanoid" id="K3YFH1"/>
<dbReference type="Gramene" id="KQK97135">
    <property type="protein sequence ID" value="KQK97135"/>
    <property type="gene ID" value="SETIT_012989mg"/>
</dbReference>
<protein>
    <submittedName>
        <fullName evidence="1">Uncharacterized protein</fullName>
    </submittedName>
</protein>
<dbReference type="Proteomes" id="UP000004995">
    <property type="component" value="Unassembled WGS sequence"/>
</dbReference>
<name>K3YFH1_SETIT</name>
<dbReference type="HOGENOM" id="CLU_2871903_0_0_1"/>